<dbReference type="SUPFAM" id="SSF51316">
    <property type="entry name" value="Mss4-like"/>
    <property type="match status" value="1"/>
</dbReference>
<dbReference type="Gene3D" id="3.90.1590.10">
    <property type="entry name" value="glutathione-dependent formaldehyde- activating enzyme (gfa)"/>
    <property type="match status" value="1"/>
</dbReference>
<keyword evidence="3" id="KW-0862">Zinc</keyword>
<gene>
    <name evidence="6" type="ORF">PYU98_11720</name>
</gene>
<dbReference type="InterPro" id="IPR011057">
    <property type="entry name" value="Mss4-like_sf"/>
</dbReference>
<dbReference type="Pfam" id="PF04828">
    <property type="entry name" value="GFA"/>
    <property type="match status" value="1"/>
</dbReference>
<keyword evidence="2" id="KW-0479">Metal-binding</keyword>
<sequence>MSDCKIIDEGSDMEGGCHCGAIRYKVLAVPFAADFCHCRDCQRTTGAPVGAWMDFRVAQVRWLCGKPTEYASSETIRRGFCAKCGSTLSYCSTQYPEYLTLAITSLDNPEAITPTYHIYTCSQMPWLPIQDDYPRYPKGK</sequence>
<dbReference type="AlphaFoldDB" id="A0AAX3NLU8"/>
<dbReference type="InterPro" id="IPR006913">
    <property type="entry name" value="CENP-V/GFA"/>
</dbReference>
<evidence type="ECO:0000313" key="6">
    <source>
        <dbReference type="EMBL" id="WED74645.1"/>
    </source>
</evidence>
<dbReference type="GO" id="GO:0046872">
    <property type="term" value="F:metal ion binding"/>
    <property type="evidence" value="ECO:0007669"/>
    <property type="project" value="UniProtKB-KW"/>
</dbReference>
<accession>A0AAX3NLU8</accession>
<dbReference type="RefSeq" id="WP_257496232.1">
    <property type="nucleotide sequence ID" value="NZ_CAAKNO010000011.1"/>
</dbReference>
<dbReference type="EMBL" id="CP118988">
    <property type="protein sequence ID" value="WED74645.1"/>
    <property type="molecule type" value="Genomic_DNA"/>
</dbReference>
<proteinExistence type="inferred from homology"/>
<protein>
    <submittedName>
        <fullName evidence="6">GFA family protein</fullName>
    </submittedName>
</protein>
<reference evidence="6" key="1">
    <citation type="submission" date="2023-02" db="EMBL/GenBank/DDBJ databases">
        <title>The sequence of Aeromonas allosaccharophila K520.</title>
        <authorList>
            <person name="Luo X."/>
        </authorList>
    </citation>
    <scope>NUCLEOTIDE SEQUENCE</scope>
    <source>
        <strain evidence="6">K520</strain>
    </source>
</reference>
<dbReference type="PANTHER" id="PTHR33337:SF40">
    <property type="entry name" value="CENP-V_GFA DOMAIN-CONTAINING PROTEIN-RELATED"/>
    <property type="match status" value="1"/>
</dbReference>
<dbReference type="Proteomes" id="UP001213721">
    <property type="component" value="Chromosome"/>
</dbReference>
<evidence type="ECO:0000259" key="5">
    <source>
        <dbReference type="PROSITE" id="PS51891"/>
    </source>
</evidence>
<dbReference type="PANTHER" id="PTHR33337">
    <property type="entry name" value="GFA DOMAIN-CONTAINING PROTEIN"/>
    <property type="match status" value="1"/>
</dbReference>
<organism evidence="6 7">
    <name type="scientific">Aeromonas allosaccharophila</name>
    <dbReference type="NCBI Taxonomy" id="656"/>
    <lineage>
        <taxon>Bacteria</taxon>
        <taxon>Pseudomonadati</taxon>
        <taxon>Pseudomonadota</taxon>
        <taxon>Gammaproteobacteria</taxon>
        <taxon>Aeromonadales</taxon>
        <taxon>Aeromonadaceae</taxon>
        <taxon>Aeromonas</taxon>
    </lineage>
</organism>
<keyword evidence="4" id="KW-0456">Lyase</keyword>
<comment type="similarity">
    <text evidence="1">Belongs to the Gfa family.</text>
</comment>
<evidence type="ECO:0000256" key="4">
    <source>
        <dbReference type="ARBA" id="ARBA00023239"/>
    </source>
</evidence>
<feature type="domain" description="CENP-V/GFA" evidence="5">
    <location>
        <begin position="13"/>
        <end position="127"/>
    </location>
</feature>
<evidence type="ECO:0000256" key="2">
    <source>
        <dbReference type="ARBA" id="ARBA00022723"/>
    </source>
</evidence>
<evidence type="ECO:0000256" key="3">
    <source>
        <dbReference type="ARBA" id="ARBA00022833"/>
    </source>
</evidence>
<evidence type="ECO:0000256" key="1">
    <source>
        <dbReference type="ARBA" id="ARBA00005495"/>
    </source>
</evidence>
<dbReference type="GO" id="GO:0016846">
    <property type="term" value="F:carbon-sulfur lyase activity"/>
    <property type="evidence" value="ECO:0007669"/>
    <property type="project" value="InterPro"/>
</dbReference>
<dbReference type="PROSITE" id="PS51891">
    <property type="entry name" value="CENP_V_GFA"/>
    <property type="match status" value="1"/>
</dbReference>
<name>A0AAX3NLU8_9GAMM</name>
<evidence type="ECO:0000313" key="7">
    <source>
        <dbReference type="Proteomes" id="UP001213721"/>
    </source>
</evidence>